<dbReference type="PANTHER" id="PTHR33067">
    <property type="entry name" value="RNA-DIRECTED DNA POLYMERASE-RELATED"/>
    <property type="match status" value="1"/>
</dbReference>
<dbReference type="Proteomes" id="UP001311915">
    <property type="component" value="Unassembled WGS sequence"/>
</dbReference>
<evidence type="ECO:0000313" key="1">
    <source>
        <dbReference type="EMBL" id="KAK4707474.1"/>
    </source>
</evidence>
<evidence type="ECO:0000313" key="2">
    <source>
        <dbReference type="Proteomes" id="UP001311915"/>
    </source>
</evidence>
<dbReference type="EMBL" id="JAWPEI010000013">
    <property type="protein sequence ID" value="KAK4707474.1"/>
    <property type="molecule type" value="Genomic_DNA"/>
</dbReference>
<dbReference type="InterPro" id="IPR021109">
    <property type="entry name" value="Peptidase_aspartic_dom_sf"/>
</dbReference>
<name>A0AAV9K2B5_9SOLN</name>
<dbReference type="AlphaFoldDB" id="A0AAV9K2B5"/>
<evidence type="ECO:0008006" key="3">
    <source>
        <dbReference type="Google" id="ProtNLM"/>
    </source>
</evidence>
<comment type="caution">
    <text evidence="1">The sequence shown here is derived from an EMBL/GenBank/DDBJ whole genome shotgun (WGS) entry which is preliminary data.</text>
</comment>
<dbReference type="Gene3D" id="2.40.70.10">
    <property type="entry name" value="Acid Proteases"/>
    <property type="match status" value="1"/>
</dbReference>
<reference evidence="1 2" key="1">
    <citation type="submission" date="2023-10" db="EMBL/GenBank/DDBJ databases">
        <title>Genome-Wide Identification Analysis in wild type Solanum Pinnatisectum Reveals Some Genes Defensing Phytophthora Infestans.</title>
        <authorList>
            <person name="Sun C."/>
        </authorList>
    </citation>
    <scope>NUCLEOTIDE SEQUENCE [LARGE SCALE GENOMIC DNA]</scope>
    <source>
        <strain evidence="1">LQN</strain>
        <tissue evidence="1">Leaf</tissue>
    </source>
</reference>
<accession>A0AAV9K2B5</accession>
<gene>
    <name evidence="1" type="ORF">R3W88_032966</name>
</gene>
<keyword evidence="2" id="KW-1185">Reference proteome</keyword>
<protein>
    <recommendedName>
        <fullName evidence="3">Gag-pol polyprotein</fullName>
    </recommendedName>
</protein>
<dbReference type="PANTHER" id="PTHR33067:SF9">
    <property type="entry name" value="RNA-DIRECTED DNA POLYMERASE"/>
    <property type="match status" value="1"/>
</dbReference>
<organism evidence="1 2">
    <name type="scientific">Solanum pinnatisectum</name>
    <name type="common">tansyleaf nightshade</name>
    <dbReference type="NCBI Taxonomy" id="50273"/>
    <lineage>
        <taxon>Eukaryota</taxon>
        <taxon>Viridiplantae</taxon>
        <taxon>Streptophyta</taxon>
        <taxon>Embryophyta</taxon>
        <taxon>Tracheophyta</taxon>
        <taxon>Spermatophyta</taxon>
        <taxon>Magnoliopsida</taxon>
        <taxon>eudicotyledons</taxon>
        <taxon>Gunneridae</taxon>
        <taxon>Pentapetalae</taxon>
        <taxon>asterids</taxon>
        <taxon>lamiids</taxon>
        <taxon>Solanales</taxon>
        <taxon>Solanaceae</taxon>
        <taxon>Solanoideae</taxon>
        <taxon>Solaneae</taxon>
        <taxon>Solanum</taxon>
    </lineage>
</organism>
<proteinExistence type="predicted"/>
<sequence length="158" mass="17526">MSINLPFVEGLLEMPGYSKFMKELVTKKRSIDFKTVEVSHSCSAIMTSNIVVVKKADSGAFTIPCTIGIFQFAKSLCDLGANINLILFIFLADFVILECAIDAKVPIILGRPFLATERALMDVESGELKFQVNDEEVTFNVCKSMKQPRDIHVVSVIM</sequence>